<comment type="caution">
    <text evidence="1">The sequence shown here is derived from an EMBL/GenBank/DDBJ whole genome shotgun (WGS) entry which is preliminary data.</text>
</comment>
<evidence type="ECO:0000313" key="2">
    <source>
        <dbReference type="Proteomes" id="UP000887116"/>
    </source>
</evidence>
<organism evidence="1 2">
    <name type="scientific">Trichonephila clavata</name>
    <name type="common">Joro spider</name>
    <name type="synonym">Nephila clavata</name>
    <dbReference type="NCBI Taxonomy" id="2740835"/>
    <lineage>
        <taxon>Eukaryota</taxon>
        <taxon>Metazoa</taxon>
        <taxon>Ecdysozoa</taxon>
        <taxon>Arthropoda</taxon>
        <taxon>Chelicerata</taxon>
        <taxon>Arachnida</taxon>
        <taxon>Araneae</taxon>
        <taxon>Araneomorphae</taxon>
        <taxon>Entelegynae</taxon>
        <taxon>Araneoidea</taxon>
        <taxon>Nephilidae</taxon>
        <taxon>Trichonephila</taxon>
    </lineage>
</organism>
<gene>
    <name evidence="1" type="ORF">TNCT_538101</name>
</gene>
<sequence length="86" mass="9849">MPGYVDNMRGMMKNVRESVGPQVQEMSDSIVDSMPGYFDQAKGLLDAIPAPAKEYFGSMPGKHFIYFKHIFNFKKDGRLDSLIYFF</sequence>
<dbReference type="Proteomes" id="UP000887116">
    <property type="component" value="Unassembled WGS sequence"/>
</dbReference>
<dbReference type="EMBL" id="BMAO01027422">
    <property type="protein sequence ID" value="GFR16649.1"/>
    <property type="molecule type" value="Genomic_DNA"/>
</dbReference>
<evidence type="ECO:0000313" key="1">
    <source>
        <dbReference type="EMBL" id="GFR16649.1"/>
    </source>
</evidence>
<dbReference type="AlphaFoldDB" id="A0A8X6H4Y0"/>
<reference evidence="1" key="1">
    <citation type="submission" date="2020-07" db="EMBL/GenBank/DDBJ databases">
        <title>Multicomponent nature underlies the extraordinary mechanical properties of spider dragline silk.</title>
        <authorList>
            <person name="Kono N."/>
            <person name="Nakamura H."/>
            <person name="Mori M."/>
            <person name="Yoshida Y."/>
            <person name="Ohtoshi R."/>
            <person name="Malay A.D."/>
            <person name="Moran D.A.P."/>
            <person name="Tomita M."/>
            <person name="Numata K."/>
            <person name="Arakawa K."/>
        </authorList>
    </citation>
    <scope>NUCLEOTIDE SEQUENCE</scope>
</reference>
<name>A0A8X6H4Y0_TRICU</name>
<proteinExistence type="predicted"/>
<protein>
    <submittedName>
        <fullName evidence="1">Uncharacterized protein</fullName>
    </submittedName>
</protein>
<keyword evidence="2" id="KW-1185">Reference proteome</keyword>
<accession>A0A8X6H4Y0</accession>